<evidence type="ECO:0000313" key="8">
    <source>
        <dbReference type="EMBL" id="KAF7674571.1"/>
    </source>
</evidence>
<keyword evidence="9" id="KW-1185">Reference proteome</keyword>
<protein>
    <recommendedName>
        <fullName evidence="7">FAD-binding PCMH-type domain-containing protein</fullName>
    </recommendedName>
</protein>
<dbReference type="InterPro" id="IPR036318">
    <property type="entry name" value="FAD-bd_PCMH-like_sf"/>
</dbReference>
<dbReference type="PANTHER" id="PTHR42973:SF39">
    <property type="entry name" value="FAD-BINDING PCMH-TYPE DOMAIN-CONTAINING PROTEIN"/>
    <property type="match status" value="1"/>
</dbReference>
<dbReference type="PROSITE" id="PS51387">
    <property type="entry name" value="FAD_PCMH"/>
    <property type="match status" value="1"/>
</dbReference>
<comment type="caution">
    <text evidence="8">The sequence shown here is derived from an EMBL/GenBank/DDBJ whole genome shotgun (WGS) entry which is preliminary data.</text>
</comment>
<evidence type="ECO:0000256" key="4">
    <source>
        <dbReference type="ARBA" id="ARBA00022827"/>
    </source>
</evidence>
<keyword evidence="4" id="KW-0274">FAD</keyword>
<dbReference type="EMBL" id="JAAABM010000010">
    <property type="protein sequence ID" value="KAF7674571.1"/>
    <property type="molecule type" value="Genomic_DNA"/>
</dbReference>
<dbReference type="InterPro" id="IPR050416">
    <property type="entry name" value="FAD-linked_Oxidoreductase"/>
</dbReference>
<feature type="signal peptide" evidence="6">
    <location>
        <begin position="1"/>
        <end position="22"/>
    </location>
</feature>
<evidence type="ECO:0000256" key="5">
    <source>
        <dbReference type="ARBA" id="ARBA00023002"/>
    </source>
</evidence>
<dbReference type="Gene3D" id="3.40.462.20">
    <property type="match status" value="1"/>
</dbReference>
<comment type="cofactor">
    <cofactor evidence="1">
        <name>FAD</name>
        <dbReference type="ChEBI" id="CHEBI:57692"/>
    </cofactor>
</comment>
<keyword evidence="6" id="KW-0732">Signal</keyword>
<dbReference type="OrthoDB" id="9996127at2759"/>
<evidence type="ECO:0000256" key="6">
    <source>
        <dbReference type="SAM" id="SignalP"/>
    </source>
</evidence>
<dbReference type="PANTHER" id="PTHR42973">
    <property type="entry name" value="BINDING OXIDOREDUCTASE, PUTATIVE (AFU_ORTHOLOGUE AFUA_1G17690)-RELATED"/>
    <property type="match status" value="1"/>
</dbReference>
<dbReference type="Gene3D" id="3.30.465.10">
    <property type="match status" value="1"/>
</dbReference>
<evidence type="ECO:0000256" key="1">
    <source>
        <dbReference type="ARBA" id="ARBA00001974"/>
    </source>
</evidence>
<dbReference type="InterPro" id="IPR006094">
    <property type="entry name" value="Oxid_FAD_bind_N"/>
</dbReference>
<dbReference type="GO" id="GO:0071949">
    <property type="term" value="F:FAD binding"/>
    <property type="evidence" value="ECO:0007669"/>
    <property type="project" value="InterPro"/>
</dbReference>
<dbReference type="Pfam" id="PF01565">
    <property type="entry name" value="FAD_binding_4"/>
    <property type="match status" value="1"/>
</dbReference>
<name>A0A8H7B884_9PLEO</name>
<dbReference type="GeneID" id="62205556"/>
<comment type="similarity">
    <text evidence="2">Belongs to the oxygen-dependent FAD-linked oxidoreductase family.</text>
</comment>
<reference evidence="8" key="1">
    <citation type="submission" date="2020-01" db="EMBL/GenBank/DDBJ databases">
        <authorList>
            <person name="Feng Z.H.Z."/>
        </authorList>
    </citation>
    <scope>NUCLEOTIDE SEQUENCE</scope>
    <source>
        <strain evidence="8">CBS107.38</strain>
    </source>
</reference>
<dbReference type="InterPro" id="IPR016166">
    <property type="entry name" value="FAD-bd_PCMH"/>
</dbReference>
<dbReference type="InterPro" id="IPR016169">
    <property type="entry name" value="FAD-bd_PCMH_sub2"/>
</dbReference>
<dbReference type="AlphaFoldDB" id="A0A8H7B884"/>
<evidence type="ECO:0000259" key="7">
    <source>
        <dbReference type="PROSITE" id="PS51387"/>
    </source>
</evidence>
<dbReference type="GO" id="GO:0016491">
    <property type="term" value="F:oxidoreductase activity"/>
    <property type="evidence" value="ECO:0007669"/>
    <property type="project" value="UniProtKB-KW"/>
</dbReference>
<sequence length="507" mass="56584">MFASRLAKVLLGFSPFMSIASGAAIDNDLVFKRQDTWPASIAGDAHDQTWSEFANKTQRWSTYSAPTFNEVFLPQNERELSMGLKYLSSNNRPFLAKSGGHGYSATLESVQNATMINMGGFDSIKLNRDQSVTYGSGVLYGDLVQFLYDHGRTVTVGSCPCVGSAGATLGGGLGRFEGLYGLTSDNVSKVRYALYNGTIVEASQKVNKDLFWGIRGAGQNFGIAFEITLQTYPATNNGQHYNGDFYFARKDMKRMFDAVNDLAAPGGNPDAFDPRLNMIPFVSYNTTTQQIDVILNVQYAGPTKDAQKHTNRFKSYATRFVEVETSWPGTFNAAVGGLINFSCTKGVNYDMRGVITKKIDTQIVNDFADDLVKMIHANPSASSSMLMIETFPNQAMNKLPNDFSAFPHRGKFNNMIELVMLYTDDKDAANVEAFSVKWRNRWAEKKYSGYDRLYEYQNYGHGDEPLSALYGYEEWRHVKLTDLKNKYDPKGFFDGYHAIPKTLAGWT</sequence>
<evidence type="ECO:0000256" key="2">
    <source>
        <dbReference type="ARBA" id="ARBA00005466"/>
    </source>
</evidence>
<dbReference type="SUPFAM" id="SSF56176">
    <property type="entry name" value="FAD-binding/transporter-associated domain-like"/>
    <property type="match status" value="1"/>
</dbReference>
<evidence type="ECO:0000256" key="3">
    <source>
        <dbReference type="ARBA" id="ARBA00022630"/>
    </source>
</evidence>
<feature type="chain" id="PRO_5034047607" description="FAD-binding PCMH-type domain-containing protein" evidence="6">
    <location>
        <begin position="23"/>
        <end position="507"/>
    </location>
</feature>
<dbReference type="Proteomes" id="UP000596902">
    <property type="component" value="Unassembled WGS sequence"/>
</dbReference>
<evidence type="ECO:0000313" key="9">
    <source>
        <dbReference type="Proteomes" id="UP000596902"/>
    </source>
</evidence>
<keyword evidence="5" id="KW-0560">Oxidoreductase</keyword>
<reference evidence="8" key="2">
    <citation type="submission" date="2020-08" db="EMBL/GenBank/DDBJ databases">
        <title>Draft Genome Sequence of Cumin Blight Pathogen Alternaria burnsii.</title>
        <authorList>
            <person name="Feng Z."/>
        </authorList>
    </citation>
    <scope>NUCLEOTIDE SEQUENCE</scope>
    <source>
        <strain evidence="8">CBS107.38</strain>
    </source>
</reference>
<dbReference type="RefSeq" id="XP_038784866.1">
    <property type="nucleotide sequence ID" value="XM_038932378.1"/>
</dbReference>
<accession>A0A8H7B884</accession>
<keyword evidence="3" id="KW-0285">Flavoprotein</keyword>
<proteinExistence type="inferred from homology"/>
<gene>
    <name evidence="8" type="ORF">GT037_007331</name>
</gene>
<feature type="domain" description="FAD-binding PCMH-type" evidence="7">
    <location>
        <begin position="63"/>
        <end position="234"/>
    </location>
</feature>
<organism evidence="8 9">
    <name type="scientific">Alternaria burnsii</name>
    <dbReference type="NCBI Taxonomy" id="1187904"/>
    <lineage>
        <taxon>Eukaryota</taxon>
        <taxon>Fungi</taxon>
        <taxon>Dikarya</taxon>
        <taxon>Ascomycota</taxon>
        <taxon>Pezizomycotina</taxon>
        <taxon>Dothideomycetes</taxon>
        <taxon>Pleosporomycetidae</taxon>
        <taxon>Pleosporales</taxon>
        <taxon>Pleosporineae</taxon>
        <taxon>Pleosporaceae</taxon>
        <taxon>Alternaria</taxon>
        <taxon>Alternaria sect. Alternaria</taxon>
    </lineage>
</organism>